<evidence type="ECO:0000313" key="2">
    <source>
        <dbReference type="Proteomes" id="UP000309038"/>
    </source>
</evidence>
<comment type="caution">
    <text evidence="1">The sequence shown here is derived from an EMBL/GenBank/DDBJ whole genome shotgun (WGS) entry which is preliminary data.</text>
</comment>
<reference evidence="1 2" key="1">
    <citation type="submission" date="2019-02" db="EMBL/GenBank/DDBJ databases">
        <title>Genome sequencing of the rare red list fungi Phlebia centrifuga.</title>
        <authorList>
            <person name="Buettner E."/>
            <person name="Kellner H."/>
        </authorList>
    </citation>
    <scope>NUCLEOTIDE SEQUENCE [LARGE SCALE GENOMIC DNA]</scope>
    <source>
        <strain evidence="1 2">DSM 108282</strain>
    </source>
</reference>
<dbReference type="EMBL" id="SGPJ01000055">
    <property type="protein sequence ID" value="THH00263.1"/>
    <property type="molecule type" value="Genomic_DNA"/>
</dbReference>
<dbReference type="Proteomes" id="UP000309038">
    <property type="component" value="Unassembled WGS sequence"/>
</dbReference>
<sequence>MKGDSRASIKEHPIPALMTEAENNFRHLLSKQSKTLAQAVAEYKSRFKRDPPRGFDQWWNFVRDNDVLMVDEYNAITEDLAPFWDITPAELRFRASMAGHLPSIDLVQVRNGEARAVNVKEGLDSADGVSARAKGFLLMIEKFQNQLPDLDFPINAMAEGRILVPWEHRQYPNLTEGMCH</sequence>
<dbReference type="AlphaFoldDB" id="A0A4V3XB20"/>
<gene>
    <name evidence="1" type="ORF">EW026_g2250</name>
</gene>
<accession>A0A4V3XB20</accession>
<evidence type="ECO:0000313" key="1">
    <source>
        <dbReference type="EMBL" id="THH00263.1"/>
    </source>
</evidence>
<keyword evidence="2" id="KW-1185">Reference proteome</keyword>
<organism evidence="1 2">
    <name type="scientific">Hermanssonia centrifuga</name>
    <dbReference type="NCBI Taxonomy" id="98765"/>
    <lineage>
        <taxon>Eukaryota</taxon>
        <taxon>Fungi</taxon>
        <taxon>Dikarya</taxon>
        <taxon>Basidiomycota</taxon>
        <taxon>Agaricomycotina</taxon>
        <taxon>Agaricomycetes</taxon>
        <taxon>Polyporales</taxon>
        <taxon>Meruliaceae</taxon>
        <taxon>Hermanssonia</taxon>
    </lineage>
</organism>
<protein>
    <submittedName>
        <fullName evidence="1">Uncharacterized protein</fullName>
    </submittedName>
</protein>
<name>A0A4V3XB20_9APHY</name>
<proteinExistence type="predicted"/>